<protein>
    <submittedName>
        <fullName evidence="2">Ribonuclease H-like domain-containing protein</fullName>
    </submittedName>
</protein>
<dbReference type="PANTHER" id="PTHR42648:SF32">
    <property type="entry name" value="RIBONUCLEASE H-LIKE DOMAIN, GAG-PRE-INTEGRASE DOMAIN PROTEIN-RELATED"/>
    <property type="match status" value="1"/>
</dbReference>
<dbReference type="SUPFAM" id="SSF53098">
    <property type="entry name" value="Ribonuclease H-like"/>
    <property type="match status" value="1"/>
</dbReference>
<gene>
    <name evidence="2" type="ORF">Tco_0656722</name>
</gene>
<dbReference type="EMBL" id="BQNB010009325">
    <property type="protein sequence ID" value="GJS61938.1"/>
    <property type="molecule type" value="Genomic_DNA"/>
</dbReference>
<reference evidence="2" key="2">
    <citation type="submission" date="2022-01" db="EMBL/GenBank/DDBJ databases">
        <authorList>
            <person name="Yamashiro T."/>
            <person name="Shiraishi A."/>
            <person name="Satake H."/>
            <person name="Nakayama K."/>
        </authorList>
    </citation>
    <scope>NUCLEOTIDE SEQUENCE</scope>
</reference>
<feature type="domain" description="Integrase catalytic" evidence="1">
    <location>
        <begin position="1"/>
        <end position="83"/>
    </location>
</feature>
<dbReference type="InterPro" id="IPR012337">
    <property type="entry name" value="RNaseH-like_sf"/>
</dbReference>
<evidence type="ECO:0000313" key="3">
    <source>
        <dbReference type="Proteomes" id="UP001151760"/>
    </source>
</evidence>
<dbReference type="InterPro" id="IPR039537">
    <property type="entry name" value="Retrotran_Ty1/copia-like"/>
</dbReference>
<accession>A0ABQ4XAB1</accession>
<evidence type="ECO:0000313" key="2">
    <source>
        <dbReference type="EMBL" id="GJS61938.1"/>
    </source>
</evidence>
<evidence type="ECO:0000259" key="1">
    <source>
        <dbReference type="PROSITE" id="PS50994"/>
    </source>
</evidence>
<organism evidence="2 3">
    <name type="scientific">Tanacetum coccineum</name>
    <dbReference type="NCBI Taxonomy" id="301880"/>
    <lineage>
        <taxon>Eukaryota</taxon>
        <taxon>Viridiplantae</taxon>
        <taxon>Streptophyta</taxon>
        <taxon>Embryophyta</taxon>
        <taxon>Tracheophyta</taxon>
        <taxon>Spermatophyta</taxon>
        <taxon>Magnoliopsida</taxon>
        <taxon>eudicotyledons</taxon>
        <taxon>Gunneridae</taxon>
        <taxon>Pentapetalae</taxon>
        <taxon>asterids</taxon>
        <taxon>campanulids</taxon>
        <taxon>Asterales</taxon>
        <taxon>Asteraceae</taxon>
        <taxon>Asteroideae</taxon>
        <taxon>Anthemideae</taxon>
        <taxon>Anthemidinae</taxon>
        <taxon>Tanacetum</taxon>
    </lineage>
</organism>
<proteinExistence type="predicted"/>
<dbReference type="InterPro" id="IPR001584">
    <property type="entry name" value="Integrase_cat-core"/>
</dbReference>
<dbReference type="PROSITE" id="PS50994">
    <property type="entry name" value="INTEGRASE"/>
    <property type="match status" value="1"/>
</dbReference>
<name>A0ABQ4XAB1_9ASTR</name>
<reference evidence="2" key="1">
    <citation type="journal article" date="2022" name="Int. J. Mol. Sci.">
        <title>Draft Genome of Tanacetum Coccineum: Genomic Comparison of Closely Related Tanacetum-Family Plants.</title>
        <authorList>
            <person name="Yamashiro T."/>
            <person name="Shiraishi A."/>
            <person name="Nakayama K."/>
            <person name="Satake H."/>
        </authorList>
    </citation>
    <scope>NUCLEOTIDE SEQUENCE</scope>
</reference>
<dbReference type="InterPro" id="IPR036397">
    <property type="entry name" value="RNaseH_sf"/>
</dbReference>
<comment type="caution">
    <text evidence="2">The sequence shown here is derived from an EMBL/GenBank/DDBJ whole genome shotgun (WGS) entry which is preliminary data.</text>
</comment>
<dbReference type="PANTHER" id="PTHR42648">
    <property type="entry name" value="TRANSPOSASE, PUTATIVE-RELATED"/>
    <property type="match status" value="1"/>
</dbReference>
<dbReference type="InterPro" id="IPR057670">
    <property type="entry name" value="SH3_retrovirus"/>
</dbReference>
<dbReference type="Proteomes" id="UP001151760">
    <property type="component" value="Unassembled WGS sequence"/>
</dbReference>
<sequence length="228" mass="25801">MNQFCEMKGILRQFSVARTPQQNGVAERRNRTLIEAARTMLADSKLPTTFWAEAVNTACYVQNRVLVVKPHNKTPYELFHGRTPTLSFMRPFGCPVTILNTIDHLGKFDGKADEGFFVGYSLNSKAFRVFNSRTRIVEENLHIRCSEITPNAVGSRPDWLFYIDALTRTMNYEPIVAGTQSNGFASIKASDNAGQARKETELVKDYIMLPLWTADLPYSQDPKSSHDD</sequence>
<dbReference type="Gene3D" id="3.30.420.10">
    <property type="entry name" value="Ribonuclease H-like superfamily/Ribonuclease H"/>
    <property type="match status" value="1"/>
</dbReference>
<keyword evidence="3" id="KW-1185">Reference proteome</keyword>
<dbReference type="Pfam" id="PF25597">
    <property type="entry name" value="SH3_retrovirus"/>
    <property type="match status" value="1"/>
</dbReference>